<protein>
    <submittedName>
        <fullName evidence="2">Uncharacterized protein</fullName>
    </submittedName>
</protein>
<accession>A0A0K2T479</accession>
<evidence type="ECO:0000256" key="1">
    <source>
        <dbReference type="SAM" id="Phobius"/>
    </source>
</evidence>
<keyword evidence="1" id="KW-1133">Transmembrane helix</keyword>
<proteinExistence type="predicted"/>
<dbReference type="EMBL" id="HACA01003021">
    <property type="protein sequence ID" value="CDW20382.1"/>
    <property type="molecule type" value="Transcribed_RNA"/>
</dbReference>
<feature type="non-terminal residue" evidence="2">
    <location>
        <position position="1"/>
    </location>
</feature>
<dbReference type="AlphaFoldDB" id="A0A0K2T479"/>
<keyword evidence="1" id="KW-0472">Membrane</keyword>
<evidence type="ECO:0000313" key="2">
    <source>
        <dbReference type="EMBL" id="CDW20382.1"/>
    </source>
</evidence>
<feature type="transmembrane region" description="Helical" evidence="1">
    <location>
        <begin position="16"/>
        <end position="39"/>
    </location>
</feature>
<keyword evidence="1" id="KW-0812">Transmembrane</keyword>
<reference evidence="2" key="1">
    <citation type="submission" date="2014-05" db="EMBL/GenBank/DDBJ databases">
        <authorList>
            <person name="Chronopoulou M."/>
        </authorList>
    </citation>
    <scope>NUCLEOTIDE SEQUENCE</scope>
    <source>
        <tissue evidence="2">Whole organism</tissue>
    </source>
</reference>
<sequence length="51" mass="5686">LLFPSRPLGITSVVPVLIYLVQFSPVFGLVLNLSLLRNVSKVIYLKKKKSS</sequence>
<organism evidence="2">
    <name type="scientific">Lepeophtheirus salmonis</name>
    <name type="common">Salmon louse</name>
    <name type="synonym">Caligus salmonis</name>
    <dbReference type="NCBI Taxonomy" id="72036"/>
    <lineage>
        <taxon>Eukaryota</taxon>
        <taxon>Metazoa</taxon>
        <taxon>Ecdysozoa</taxon>
        <taxon>Arthropoda</taxon>
        <taxon>Crustacea</taxon>
        <taxon>Multicrustacea</taxon>
        <taxon>Hexanauplia</taxon>
        <taxon>Copepoda</taxon>
        <taxon>Siphonostomatoida</taxon>
        <taxon>Caligidae</taxon>
        <taxon>Lepeophtheirus</taxon>
    </lineage>
</organism>
<name>A0A0K2T479_LEPSM</name>